<dbReference type="InterPro" id="IPR002901">
    <property type="entry name" value="MGlyc_endo_b_GlcNAc-like_dom"/>
</dbReference>
<feature type="compositionally biased region" description="Basic residues" evidence="5">
    <location>
        <begin position="24"/>
        <end position="38"/>
    </location>
</feature>
<evidence type="ECO:0000256" key="4">
    <source>
        <dbReference type="ARBA" id="ARBA00032108"/>
    </source>
</evidence>
<dbReference type="SUPFAM" id="SSF54106">
    <property type="entry name" value="LysM domain"/>
    <property type="match status" value="1"/>
</dbReference>
<evidence type="ECO:0000256" key="3">
    <source>
        <dbReference type="ARBA" id="ARBA00022801"/>
    </source>
</evidence>
<dbReference type="Gene3D" id="3.10.350.10">
    <property type="entry name" value="LysM domain"/>
    <property type="match status" value="1"/>
</dbReference>
<evidence type="ECO:0000256" key="2">
    <source>
        <dbReference type="ARBA" id="ARBA00022638"/>
    </source>
</evidence>
<organism evidence="7 8">
    <name type="scientific">Flavobacterium jumunjinense</name>
    <dbReference type="NCBI Taxonomy" id="998845"/>
    <lineage>
        <taxon>Bacteria</taxon>
        <taxon>Pseudomonadati</taxon>
        <taxon>Bacteroidota</taxon>
        <taxon>Flavobacteriia</taxon>
        <taxon>Flavobacteriales</taxon>
        <taxon>Flavobacteriaceae</taxon>
        <taxon>Flavobacterium</taxon>
    </lineage>
</organism>
<dbReference type="InterPro" id="IPR051056">
    <property type="entry name" value="Glycosyl_Hydrolase_73"/>
</dbReference>
<proteinExistence type="predicted"/>
<evidence type="ECO:0000256" key="1">
    <source>
        <dbReference type="ARBA" id="ARBA00022529"/>
    </source>
</evidence>
<dbReference type="SMART" id="SM00257">
    <property type="entry name" value="LysM"/>
    <property type="match status" value="1"/>
</dbReference>
<dbReference type="RefSeq" id="WP_236452961.1">
    <property type="nucleotide sequence ID" value="NZ_CBCSGE010000019.1"/>
</dbReference>
<dbReference type="PROSITE" id="PS51782">
    <property type="entry name" value="LYSM"/>
    <property type="match status" value="1"/>
</dbReference>
<feature type="region of interest" description="Disordered" evidence="5">
    <location>
        <begin position="19"/>
        <end position="39"/>
    </location>
</feature>
<protein>
    <recommendedName>
        <fullName evidence="4">Peptidoglycan hydrolase</fullName>
    </recommendedName>
</protein>
<dbReference type="PANTHER" id="PTHR33308">
    <property type="entry name" value="PEPTIDOGLYCAN HYDROLASE FLGJ"/>
    <property type="match status" value="1"/>
</dbReference>
<gene>
    <name evidence="7" type="ORF">ACFFVF_17255</name>
</gene>
<evidence type="ECO:0000259" key="6">
    <source>
        <dbReference type="PROSITE" id="PS51782"/>
    </source>
</evidence>
<evidence type="ECO:0000313" key="7">
    <source>
        <dbReference type="EMBL" id="MFB9098260.1"/>
    </source>
</evidence>
<keyword evidence="3" id="KW-0378">Hydrolase</keyword>
<dbReference type="CDD" id="cd00118">
    <property type="entry name" value="LysM"/>
    <property type="match status" value="1"/>
</dbReference>
<dbReference type="InterPro" id="IPR036779">
    <property type="entry name" value="LysM_dom_sf"/>
</dbReference>
<dbReference type="Gene3D" id="1.10.530.10">
    <property type="match status" value="1"/>
</dbReference>
<dbReference type="Proteomes" id="UP001589607">
    <property type="component" value="Unassembled WGS sequence"/>
</dbReference>
<sequence length="290" mass="32537">MIKKIIYFIIVIFITSCGASRGKGSSHAKNRVTKKTPKRTVTVTTRKIVTKKPVVLDNTATSTSEELEATSKVSVTYRNVSDYIDGFKDIAKQNMEEYGIPASITLAQGILESGAGNGRLSREANNHFGIKCHKGWNGPSITHDDDAAQECFRKYNDPSESYKDHSLFLTSRSRYNGLFKLDKGDYEGWAKGLKSAGYATDPKYPTKLISIIERYELFQYDNEILSRENTKKQDRVVVEEGIVNGTTYEIQKGDTLYSISRKFNMSVDEIKKVNGLNDNSLSIGQKIKVK</sequence>
<name>A0ABV5GTU7_9FLAO</name>
<keyword evidence="2" id="KW-0081">Bacteriolytic enzyme</keyword>
<dbReference type="EMBL" id="JBHMEY010000071">
    <property type="protein sequence ID" value="MFB9098260.1"/>
    <property type="molecule type" value="Genomic_DNA"/>
</dbReference>
<dbReference type="InterPro" id="IPR018392">
    <property type="entry name" value="LysM"/>
</dbReference>
<dbReference type="PANTHER" id="PTHR33308:SF9">
    <property type="entry name" value="PEPTIDOGLYCAN HYDROLASE FLGJ"/>
    <property type="match status" value="1"/>
</dbReference>
<keyword evidence="8" id="KW-1185">Reference proteome</keyword>
<comment type="caution">
    <text evidence="7">The sequence shown here is derived from an EMBL/GenBank/DDBJ whole genome shotgun (WGS) entry which is preliminary data.</text>
</comment>
<evidence type="ECO:0000256" key="5">
    <source>
        <dbReference type="SAM" id="MobiDB-lite"/>
    </source>
</evidence>
<dbReference type="SMART" id="SM00047">
    <property type="entry name" value="LYZ2"/>
    <property type="match status" value="1"/>
</dbReference>
<keyword evidence="1" id="KW-0929">Antimicrobial</keyword>
<evidence type="ECO:0000313" key="8">
    <source>
        <dbReference type="Proteomes" id="UP001589607"/>
    </source>
</evidence>
<feature type="domain" description="LysM" evidence="6">
    <location>
        <begin position="246"/>
        <end position="289"/>
    </location>
</feature>
<accession>A0ABV5GTU7</accession>
<dbReference type="PROSITE" id="PS51257">
    <property type="entry name" value="PROKAR_LIPOPROTEIN"/>
    <property type="match status" value="1"/>
</dbReference>
<dbReference type="Pfam" id="PF01832">
    <property type="entry name" value="Glucosaminidase"/>
    <property type="match status" value="1"/>
</dbReference>
<dbReference type="Pfam" id="PF01476">
    <property type="entry name" value="LysM"/>
    <property type="match status" value="1"/>
</dbReference>
<reference evidence="7 8" key="1">
    <citation type="submission" date="2024-09" db="EMBL/GenBank/DDBJ databases">
        <authorList>
            <person name="Sun Q."/>
            <person name="Mori K."/>
        </authorList>
    </citation>
    <scope>NUCLEOTIDE SEQUENCE [LARGE SCALE GENOMIC DNA]</scope>
    <source>
        <strain evidence="7 8">CECT 7955</strain>
    </source>
</reference>